<dbReference type="eggNOG" id="KOG0842">
    <property type="taxonomic scope" value="Eukaryota"/>
</dbReference>
<reference evidence="2" key="1">
    <citation type="submission" date="2007-07" db="EMBL/GenBank/DDBJ databases">
        <title>PCAP assembly of the Caenorhabditis remanei genome.</title>
        <authorList>
            <consortium name="The Caenorhabditis remanei Sequencing Consortium"/>
            <person name="Wilson R.K."/>
        </authorList>
    </citation>
    <scope>NUCLEOTIDE SEQUENCE [LARGE SCALE GENOMIC DNA]</scope>
    <source>
        <strain evidence="2">PB4641</strain>
    </source>
</reference>
<evidence type="ECO:0000313" key="2">
    <source>
        <dbReference type="EMBL" id="EFO90036.1"/>
    </source>
</evidence>
<sequence>MALHDDKESTRLLLDYEDSGGREPRVFKYWNSRRHANIKSLSYLIFAFSVASFMVLYMAINWRSTKHETVSVPPVLNQIFPIFTNESSSNNYTNQIFNDGCTVPIFDLYDESEKPYFIPHDDTIGCDPNLKPLTEYTNGSWRITQEKEGRSCKARCYELPVLTGPFLISDWFPPGPTDCEFLEAACWENDREVYGYIHTQILEKPPKVIKKGVPDVFVILVDSLSSRMMKRSLAKTVKFMTEQFQAVDFPSYSQVASRSQVNAVPLWFGRFGASVLYWNRFISGKQVEAGTMQGGKEIEVDWSEDEYCHHYMDDKPNMFKDFTDAGYMTNYIDDWFYQTLWANPDCKGFQNYHSAHTFFPFVKIFEKTDLYITKEHLRGRISCRESYSAALEFFEQFTEIYKDRPKFVWYWSVHLAHNFLMGADRLDKPLLEFLQGNSEMFDNAFVVLMADHGWRSGTTEFYASEIGNLEHHNPAFMMSVPKKYRNNGILEVLSKNSERLQTHYDLRATLLDIVKYQPSSQFSNTTLLKIPGEKGHSLLREQPLTPRNCETLPIIQEYCMCKSKSIDMKYDTKLSNRLATALITYVHDTLEEFNVTSQCHKYEFDKVTALSIISLNGAKATYKIVVKTKQPAIFETLVTDNETGKLEFGAIERVDRYGTTTYCTKKTHYTPLCYCKE</sequence>
<dbReference type="STRING" id="31234.E3N8W9"/>
<keyword evidence="3" id="KW-1185">Reference proteome</keyword>
<gene>
    <name evidence="2" type="ORF">CRE_21501</name>
</gene>
<dbReference type="InParanoid" id="E3N8W9"/>
<dbReference type="InterPro" id="IPR004245">
    <property type="entry name" value="DUF229"/>
</dbReference>
<proteinExistence type="predicted"/>
<keyword evidence="1" id="KW-1133">Transmembrane helix</keyword>
<feature type="transmembrane region" description="Helical" evidence="1">
    <location>
        <begin position="41"/>
        <end position="60"/>
    </location>
</feature>
<name>E3N8W9_CAERE</name>
<organism evidence="3">
    <name type="scientific">Caenorhabditis remanei</name>
    <name type="common">Caenorhabditis vulgaris</name>
    <dbReference type="NCBI Taxonomy" id="31234"/>
    <lineage>
        <taxon>Eukaryota</taxon>
        <taxon>Metazoa</taxon>
        <taxon>Ecdysozoa</taxon>
        <taxon>Nematoda</taxon>
        <taxon>Chromadorea</taxon>
        <taxon>Rhabditida</taxon>
        <taxon>Rhabditina</taxon>
        <taxon>Rhabditomorpha</taxon>
        <taxon>Rhabditoidea</taxon>
        <taxon>Rhabditidae</taxon>
        <taxon>Peloderinae</taxon>
        <taxon>Caenorhabditis</taxon>
    </lineage>
</organism>
<dbReference type="PANTHER" id="PTHR10974:SF5">
    <property type="entry name" value="SULFATASE DOMAIN-CONTAINING PROTEIN"/>
    <property type="match status" value="1"/>
</dbReference>
<keyword evidence="1" id="KW-0472">Membrane</keyword>
<dbReference type="Gene3D" id="3.40.720.10">
    <property type="entry name" value="Alkaline Phosphatase, subunit A"/>
    <property type="match status" value="1"/>
</dbReference>
<dbReference type="AlphaFoldDB" id="E3N8W9"/>
<evidence type="ECO:0000313" key="3">
    <source>
        <dbReference type="Proteomes" id="UP000008281"/>
    </source>
</evidence>
<protein>
    <submittedName>
        <fullName evidence="2">Uncharacterized protein</fullName>
    </submittedName>
</protein>
<keyword evidence="1" id="KW-0812">Transmembrane</keyword>
<dbReference type="PANTHER" id="PTHR10974">
    <property type="entry name" value="FI08016P-RELATED"/>
    <property type="match status" value="1"/>
</dbReference>
<dbReference type="GO" id="GO:0005615">
    <property type="term" value="C:extracellular space"/>
    <property type="evidence" value="ECO:0007669"/>
    <property type="project" value="TreeGrafter"/>
</dbReference>
<dbReference type="EMBL" id="DS268560">
    <property type="protein sequence ID" value="EFO90036.1"/>
    <property type="molecule type" value="Genomic_DNA"/>
</dbReference>
<evidence type="ECO:0000256" key="1">
    <source>
        <dbReference type="SAM" id="Phobius"/>
    </source>
</evidence>
<dbReference type="Pfam" id="PF02995">
    <property type="entry name" value="DUF229"/>
    <property type="match status" value="1"/>
</dbReference>
<dbReference type="InterPro" id="IPR017850">
    <property type="entry name" value="Alkaline_phosphatase_core_sf"/>
</dbReference>
<dbReference type="OrthoDB" id="5862419at2759"/>
<accession>E3N8W9</accession>
<dbReference type="SUPFAM" id="SSF53649">
    <property type="entry name" value="Alkaline phosphatase-like"/>
    <property type="match status" value="1"/>
</dbReference>
<dbReference type="Proteomes" id="UP000008281">
    <property type="component" value="Unassembled WGS sequence"/>
</dbReference>
<dbReference type="CDD" id="cd16021">
    <property type="entry name" value="ALP_like"/>
    <property type="match status" value="1"/>
</dbReference>
<dbReference type="HOGENOM" id="CLU_018076_1_0_1"/>